<organism evidence="2 3">
    <name type="scientific">Pontibacter ramchanderi</name>
    <dbReference type="NCBI Taxonomy" id="1179743"/>
    <lineage>
        <taxon>Bacteria</taxon>
        <taxon>Pseudomonadati</taxon>
        <taxon>Bacteroidota</taxon>
        <taxon>Cytophagia</taxon>
        <taxon>Cytophagales</taxon>
        <taxon>Hymenobacteraceae</taxon>
        <taxon>Pontibacter</taxon>
    </lineage>
</organism>
<name>A0A2N3V1R1_9BACT</name>
<dbReference type="EMBL" id="PJMU01000001">
    <property type="protein sequence ID" value="PKV75523.1"/>
    <property type="molecule type" value="Genomic_DNA"/>
</dbReference>
<evidence type="ECO:0000313" key="2">
    <source>
        <dbReference type="EMBL" id="PKV75523.1"/>
    </source>
</evidence>
<evidence type="ECO:0000259" key="1">
    <source>
        <dbReference type="Pfam" id="PF13439"/>
    </source>
</evidence>
<gene>
    <name evidence="2" type="ORF">BD749_0465</name>
</gene>
<accession>A0A2N3V1R1</accession>
<dbReference type="InterPro" id="IPR028098">
    <property type="entry name" value="Glyco_trans_4-like_N"/>
</dbReference>
<evidence type="ECO:0000313" key="3">
    <source>
        <dbReference type="Proteomes" id="UP000233782"/>
    </source>
</evidence>
<reference evidence="2 3" key="1">
    <citation type="submission" date="2017-12" db="EMBL/GenBank/DDBJ databases">
        <title>Genomic Encyclopedia of Type Strains, Phase III (KMG-III): the genomes of soil and plant-associated and newly described type strains.</title>
        <authorList>
            <person name="Whitman W."/>
        </authorList>
    </citation>
    <scope>NUCLEOTIDE SEQUENCE [LARGE SCALE GENOMIC DNA]</scope>
    <source>
        <strain evidence="2 3">LP43</strain>
    </source>
</reference>
<dbReference type="Gene3D" id="3.40.50.2000">
    <property type="entry name" value="Glycogen Phosphorylase B"/>
    <property type="match status" value="1"/>
</dbReference>
<dbReference type="SUPFAM" id="SSF53756">
    <property type="entry name" value="UDP-Glycosyltransferase/glycogen phosphorylase"/>
    <property type="match status" value="1"/>
</dbReference>
<dbReference type="AlphaFoldDB" id="A0A2N3V1R1"/>
<protein>
    <recommendedName>
        <fullName evidence="1">Glycosyltransferase subfamily 4-like N-terminal domain-containing protein</fullName>
    </recommendedName>
</protein>
<dbReference type="Pfam" id="PF13439">
    <property type="entry name" value="Glyco_transf_4"/>
    <property type="match status" value="1"/>
</dbReference>
<proteinExistence type="predicted"/>
<keyword evidence="3" id="KW-1185">Reference proteome</keyword>
<feature type="domain" description="Glycosyltransferase subfamily 4-like N-terminal" evidence="1">
    <location>
        <begin position="65"/>
        <end position="179"/>
    </location>
</feature>
<comment type="caution">
    <text evidence="2">The sequence shown here is derived from an EMBL/GenBank/DDBJ whole genome shotgun (WGS) entry which is preliminary data.</text>
</comment>
<dbReference type="GO" id="GO:0016757">
    <property type="term" value="F:glycosyltransferase activity"/>
    <property type="evidence" value="ECO:0007669"/>
    <property type="project" value="UniProtKB-ARBA"/>
</dbReference>
<dbReference type="Proteomes" id="UP000233782">
    <property type="component" value="Unassembled WGS sequence"/>
</dbReference>
<sequence>MKLLSYQPFSLYSNSGGSRILRRLYQGYESQVNSLVLEANYWTAPKGLILERTVAASPQGHKYYRWYVRTCVTWLREKKFRLRNINRVQKEAANIEHDIIHVINHGPFSGALCKSRIRLKKQLWVSFHDHFSTTGSTQDDARELWKQADRRLVISNALGVEYSRLFGYRNFEIITDGVKKEELSIVNPELNDELVIYFAGLLHLEYLPLFKALAEALDLLVRQGLKIKLVLRGTQQVSFLKNRLFAVEYKSVSFDEKELKEELDAAAILYLPIKFSPSEFSLYSLSTKMVGYLSSSGAILYHGPENGAACLLLQETGSAECCTSLNVQDLTKAILSLINHRQVLSENAKHLAERQFNILDIQKRFWLA</sequence>